<dbReference type="SUPFAM" id="SSF63829">
    <property type="entry name" value="Calcium-dependent phosphotriesterase"/>
    <property type="match status" value="1"/>
</dbReference>
<accession>A0A1E7LHD2</accession>
<evidence type="ECO:0000313" key="5">
    <source>
        <dbReference type="Proteomes" id="UP000175971"/>
    </source>
</evidence>
<dbReference type="InterPro" id="IPR013658">
    <property type="entry name" value="SGL"/>
</dbReference>
<evidence type="ECO:0000313" key="4">
    <source>
        <dbReference type="EMBL" id="OEV15578.1"/>
    </source>
</evidence>
<evidence type="ECO:0000256" key="2">
    <source>
        <dbReference type="ARBA" id="ARBA00022801"/>
    </source>
</evidence>
<evidence type="ECO:0000256" key="1">
    <source>
        <dbReference type="ARBA" id="ARBA00008853"/>
    </source>
</evidence>
<dbReference type="Pfam" id="PF08450">
    <property type="entry name" value="SGL"/>
    <property type="match status" value="1"/>
</dbReference>
<keyword evidence="2" id="KW-0378">Hydrolase</keyword>
<dbReference type="GO" id="GO:0016787">
    <property type="term" value="F:hydrolase activity"/>
    <property type="evidence" value="ECO:0007669"/>
    <property type="project" value="UniProtKB-KW"/>
</dbReference>
<dbReference type="PATRIC" id="fig|518642.7.peg.7605"/>
<dbReference type="PANTHER" id="PTHR47572:SF4">
    <property type="entry name" value="LACTONASE DRP35"/>
    <property type="match status" value="1"/>
</dbReference>
<gene>
    <name evidence="4" type="ORF">AN221_37990</name>
</gene>
<dbReference type="Proteomes" id="UP000175971">
    <property type="component" value="Unassembled WGS sequence"/>
</dbReference>
<proteinExistence type="inferred from homology"/>
<dbReference type="EMBL" id="LJGZ01000108">
    <property type="protein sequence ID" value="OEV15578.1"/>
    <property type="molecule type" value="Genomic_DNA"/>
</dbReference>
<comment type="similarity">
    <text evidence="1">Belongs to the SMP-30/CGR1 family.</text>
</comment>
<dbReference type="RefSeq" id="WP_079167675.1">
    <property type="nucleotide sequence ID" value="NZ_LJGZ01000108.1"/>
</dbReference>
<name>A0A1E7LHD2_9ACTN</name>
<feature type="domain" description="SMP-30/Gluconolactonase/LRE-like region" evidence="3">
    <location>
        <begin position="89"/>
        <end position="339"/>
    </location>
</feature>
<dbReference type="PROSITE" id="PS51257">
    <property type="entry name" value="PROKAR_LIPOPROTEIN"/>
    <property type="match status" value="1"/>
</dbReference>
<dbReference type="Gene3D" id="2.120.10.30">
    <property type="entry name" value="TolB, C-terminal domain"/>
    <property type="match status" value="1"/>
</dbReference>
<sequence length="364" mass="38552">MRRFPMRPLAVLATVGTLVLTGCGTETGAPGGRVSSERVAVDGAPVDGAFAGGAFAGRASGDRAGRIIRAQKVMQLTRTHPEAGMTLLEGPVLDESGRLYVVDVTAPEGKPKVMRVDVRNKTFRAVSTEGRAAYTSAQFSPYDGRLYLTDFAHGEIVSMAADGGDRRTFFSGGIDGAPMNPDDLAFDREGHLYISDSRGLSEGTAQGRVVRISRDGEDVDVLARDLAAPNGISFDEEYRGLWFSELTENRISYLRLDARGKVTSRHTAIRVDGGIAQTDSIAVDADGNLYQGLHGRPAMAVYSRNGEHLATVELPARTTGLESATNVAITPGGTKAYMTVSGPGGGFLYTFDALAKGTRQSNGG</sequence>
<dbReference type="AlphaFoldDB" id="A0A1E7LHD2"/>
<keyword evidence="5" id="KW-1185">Reference proteome</keyword>
<dbReference type="PANTHER" id="PTHR47572">
    <property type="entry name" value="LIPOPROTEIN-RELATED"/>
    <property type="match status" value="1"/>
</dbReference>
<comment type="caution">
    <text evidence="4">The sequence shown here is derived from an EMBL/GenBank/DDBJ whole genome shotgun (WGS) entry which is preliminary data.</text>
</comment>
<dbReference type="InterPro" id="IPR051262">
    <property type="entry name" value="SMP-30/CGR1_Lactonase"/>
</dbReference>
<dbReference type="OrthoDB" id="9768084at2"/>
<organism evidence="4 5">
    <name type="scientific">Streptomyces nanshensis</name>
    <dbReference type="NCBI Taxonomy" id="518642"/>
    <lineage>
        <taxon>Bacteria</taxon>
        <taxon>Bacillati</taxon>
        <taxon>Actinomycetota</taxon>
        <taxon>Actinomycetes</taxon>
        <taxon>Kitasatosporales</taxon>
        <taxon>Streptomycetaceae</taxon>
        <taxon>Streptomyces</taxon>
    </lineage>
</organism>
<dbReference type="InterPro" id="IPR011042">
    <property type="entry name" value="6-blade_b-propeller_TolB-like"/>
</dbReference>
<protein>
    <recommendedName>
        <fullName evidence="3">SMP-30/Gluconolactonase/LRE-like region domain-containing protein</fullName>
    </recommendedName>
</protein>
<evidence type="ECO:0000259" key="3">
    <source>
        <dbReference type="Pfam" id="PF08450"/>
    </source>
</evidence>
<reference evidence="4 5" key="1">
    <citation type="journal article" date="2016" name="Front. Microbiol.">
        <title>Comparative Genomics Analysis of Streptomyces Species Reveals Their Adaptation to the Marine Environment and Their Diversity at the Genomic Level.</title>
        <authorList>
            <person name="Tian X."/>
            <person name="Zhang Z."/>
            <person name="Yang T."/>
            <person name="Chen M."/>
            <person name="Li J."/>
            <person name="Chen F."/>
            <person name="Yang J."/>
            <person name="Li W."/>
            <person name="Zhang B."/>
            <person name="Zhang Z."/>
            <person name="Wu J."/>
            <person name="Zhang C."/>
            <person name="Long L."/>
            <person name="Xiao J."/>
        </authorList>
    </citation>
    <scope>NUCLEOTIDE SEQUENCE [LARGE SCALE GENOMIC DNA]</scope>
    <source>
        <strain evidence="4 5">SCSIO M10372</strain>
    </source>
</reference>